<dbReference type="Proteomes" id="UP000309997">
    <property type="component" value="Unassembled WGS sequence"/>
</dbReference>
<name>A0ACC4BR65_POPAL</name>
<comment type="caution">
    <text evidence="1">The sequence shown here is derived from an EMBL/GenBank/DDBJ whole genome shotgun (WGS) entry which is preliminary data.</text>
</comment>
<proteinExistence type="predicted"/>
<evidence type="ECO:0000313" key="2">
    <source>
        <dbReference type="Proteomes" id="UP000309997"/>
    </source>
</evidence>
<keyword evidence="2" id="KW-1185">Reference proteome</keyword>
<dbReference type="EMBL" id="RCHU02000009">
    <property type="protein sequence ID" value="KAL3580885.1"/>
    <property type="molecule type" value="Genomic_DNA"/>
</dbReference>
<organism evidence="1 2">
    <name type="scientific">Populus alba</name>
    <name type="common">White poplar</name>
    <dbReference type="NCBI Taxonomy" id="43335"/>
    <lineage>
        <taxon>Eukaryota</taxon>
        <taxon>Viridiplantae</taxon>
        <taxon>Streptophyta</taxon>
        <taxon>Embryophyta</taxon>
        <taxon>Tracheophyta</taxon>
        <taxon>Spermatophyta</taxon>
        <taxon>Magnoliopsida</taxon>
        <taxon>eudicotyledons</taxon>
        <taxon>Gunneridae</taxon>
        <taxon>Pentapetalae</taxon>
        <taxon>rosids</taxon>
        <taxon>fabids</taxon>
        <taxon>Malpighiales</taxon>
        <taxon>Salicaceae</taxon>
        <taxon>Saliceae</taxon>
        <taxon>Populus</taxon>
    </lineage>
</organism>
<reference evidence="1 2" key="1">
    <citation type="journal article" date="2024" name="Plant Biotechnol. J.">
        <title>Genome and CRISPR/Cas9 system of a widespread forest tree (Populus alba) in the world.</title>
        <authorList>
            <person name="Liu Y.J."/>
            <person name="Jiang P.F."/>
            <person name="Han X.M."/>
            <person name="Li X.Y."/>
            <person name="Wang H.M."/>
            <person name="Wang Y.J."/>
            <person name="Wang X.X."/>
            <person name="Zeng Q.Y."/>
        </authorList>
    </citation>
    <scope>NUCLEOTIDE SEQUENCE [LARGE SCALE GENOMIC DNA]</scope>
    <source>
        <strain evidence="2">cv. PAL-ZL1</strain>
    </source>
</reference>
<accession>A0ACC4BR65</accession>
<gene>
    <name evidence="1" type="ORF">D5086_018720</name>
</gene>
<protein>
    <submittedName>
        <fullName evidence="1">Uncharacterized protein</fullName>
    </submittedName>
</protein>
<sequence length="890" mass="99959">MLKKLNWTSAKFLRPLDPHVVFRGRQSMKSYEVHETRSQAHAPSDESRKMTRKQKVGQSKAHEGEQSPKKKAKNGKDQNDSTNGKSEDNIAKDQDVLYFGPLDKCPLCSSNLEFDGKRCSCKGFYSEWSSCTFKTRTPPRKEEPLKLPDSVLNSSVAELLKKHQDPSRRPCQGAPIKPLAGIVVSLSGRLSRTHQYWKREIEKHGGKVSSSFKGITCLVVSPAERERGGSTKLADALEAGIPVVREDWLLDSIEKQEPQPMEAYDVVSDPSVKGKGIPWDKQDPSEEALESISAELKLYGKRGVYKDTKMQERGGQIFEKDGILYNCAFSLCDLGRGLNEYCIMQLISVPDSNLHSYYKKGKVGDDANAEERLEEWENVDSAIKEFVRLFVELTGNEFEPWEREKKFEKKRLRFYPIDMDDGMDVRHGGLGLRQLGVAAAHSSLEPKIAYLMKILCSQEIYKYAMMEMGLDSPDLSMGMVSDLHLERCEEVLLQFVEAVKSMKETGQKAEAVWSDYSQRWSTLLHSTRPFVFRDYQDLADHGAAAFETIRDINMASRLVGDMFGSTLDDPLSDRYKKLGCSVSVLEKDSDDYKMIVKYLETTYEPVRVGDIDYGVSVENIFAVEPSACPSLDEIKKLPNKVLLWCGTRSSNMLRHLQKGFLPSVCSLPVPGYMFGKAIVCSDAAAEAARYGFTSVERPEGFLVLAVASLGDQIIEVKSPPEDTKSLEEKKLGVKGLGKKKTDESEHFIWKDDIKVPSGRLIPSEHRDSPLEYNEYAVYDPKKVLGGGQVRGDELDTTEPREKGKAKERAGQRAKKGSVQTFLSLLPLFPIFLDGPALAVKSKAFQWGWMVMDFVLHIIIRICALNCCYNSISVCSLSTSGVKHKNFLVHL</sequence>
<evidence type="ECO:0000313" key="1">
    <source>
        <dbReference type="EMBL" id="KAL3580885.1"/>
    </source>
</evidence>